<organism evidence="6 7">
    <name type="scientific">Nocardiopsis akebiae</name>
    <dbReference type="NCBI Taxonomy" id="2831968"/>
    <lineage>
        <taxon>Bacteria</taxon>
        <taxon>Bacillati</taxon>
        <taxon>Actinomycetota</taxon>
        <taxon>Actinomycetes</taxon>
        <taxon>Streptosporangiales</taxon>
        <taxon>Nocardiopsidaceae</taxon>
        <taxon>Nocardiopsis</taxon>
    </lineage>
</organism>
<evidence type="ECO:0000313" key="7">
    <source>
        <dbReference type="Proteomes" id="UP000678016"/>
    </source>
</evidence>
<dbReference type="SMART" id="SM00797">
    <property type="entry name" value="AHS2"/>
    <property type="match status" value="1"/>
</dbReference>
<dbReference type="Gene3D" id="2.40.100.10">
    <property type="entry name" value="Cyclophilin-like"/>
    <property type="match status" value="1"/>
</dbReference>
<dbReference type="PANTHER" id="PTHR43309:SF3">
    <property type="entry name" value="5-OXOPROLINASE SUBUNIT C"/>
    <property type="match status" value="1"/>
</dbReference>
<name>A0ABX8C7D8_9ACTN</name>
<keyword evidence="3" id="KW-0067">ATP-binding</keyword>
<dbReference type="PANTHER" id="PTHR43309">
    <property type="entry name" value="5-OXOPROLINASE SUBUNIT C"/>
    <property type="match status" value="1"/>
</dbReference>
<dbReference type="SUPFAM" id="SSF50891">
    <property type="entry name" value="Cyclophilin-like"/>
    <property type="match status" value="1"/>
</dbReference>
<reference evidence="7" key="1">
    <citation type="submission" date="2021-05" db="EMBL/GenBank/DDBJ databases">
        <title>Direct Submission.</title>
        <authorList>
            <person name="Li K."/>
            <person name="Gao J."/>
        </authorList>
    </citation>
    <scope>NUCLEOTIDE SEQUENCE [LARGE SCALE GENOMIC DNA]</scope>
    <source>
        <strain evidence="7">HDS12</strain>
    </source>
</reference>
<dbReference type="InterPro" id="IPR052708">
    <property type="entry name" value="PxpC"/>
</dbReference>
<dbReference type="Proteomes" id="UP000678016">
    <property type="component" value="Chromosome"/>
</dbReference>
<evidence type="ECO:0000259" key="5">
    <source>
        <dbReference type="SMART" id="SM00797"/>
    </source>
</evidence>
<feature type="region of interest" description="Disordered" evidence="4">
    <location>
        <begin position="1"/>
        <end position="26"/>
    </location>
</feature>
<evidence type="ECO:0000256" key="1">
    <source>
        <dbReference type="ARBA" id="ARBA00022741"/>
    </source>
</evidence>
<keyword evidence="2" id="KW-0378">Hydrolase</keyword>
<sequence length="308" mass="31148">MSGREPAARPREATAAHAPTAGGGRSALEVVATGPLTTVQDAGRFGHADLGVGRSGAADARSYALANRLLANHPGAAALEATLGGLRVRARGPVTVAVTGAEAPLRADGRGAAANTVLHLPDGAELAMGVPDRGLRSYLGVRGGVDVAPVLGSRSTDVLAGLGPDLLVPGALLPVGPAPADFPNADHAPAPPVGGPEEVLRVVLGPREDWFTEEAVRTLLSSAYEVTPRSDRVGARLSGPVLERARSGELPSEGMVAGSLQIPPGGEPVLFLADHPVTGGYPVVAVVCSADLPRAAQARPGTRLRFTL</sequence>
<keyword evidence="1" id="KW-0547">Nucleotide-binding</keyword>
<dbReference type="NCBIfam" id="TIGR00724">
    <property type="entry name" value="urea_amlyse_rel"/>
    <property type="match status" value="1"/>
</dbReference>
<gene>
    <name evidence="6" type="ORF">KGD83_07405</name>
</gene>
<feature type="compositionally biased region" description="Basic and acidic residues" evidence="4">
    <location>
        <begin position="1"/>
        <end position="14"/>
    </location>
</feature>
<protein>
    <submittedName>
        <fullName evidence="6">Biotin-dependent carboxyltransferase family protein</fullName>
    </submittedName>
</protein>
<dbReference type="InterPro" id="IPR003778">
    <property type="entry name" value="CT_A_B"/>
</dbReference>
<accession>A0ABX8C7D8</accession>
<dbReference type="Pfam" id="PF02626">
    <property type="entry name" value="CT_A_B"/>
    <property type="match status" value="1"/>
</dbReference>
<evidence type="ECO:0000256" key="2">
    <source>
        <dbReference type="ARBA" id="ARBA00022801"/>
    </source>
</evidence>
<dbReference type="EMBL" id="CP074132">
    <property type="protein sequence ID" value="QUX30346.1"/>
    <property type="molecule type" value="Genomic_DNA"/>
</dbReference>
<proteinExistence type="predicted"/>
<evidence type="ECO:0000256" key="4">
    <source>
        <dbReference type="SAM" id="MobiDB-lite"/>
    </source>
</evidence>
<dbReference type="RefSeq" id="WP_212643121.1">
    <property type="nucleotide sequence ID" value="NZ_CP074132.1"/>
</dbReference>
<dbReference type="InterPro" id="IPR029000">
    <property type="entry name" value="Cyclophilin-like_dom_sf"/>
</dbReference>
<evidence type="ECO:0000256" key="3">
    <source>
        <dbReference type="ARBA" id="ARBA00022840"/>
    </source>
</evidence>
<keyword evidence="7" id="KW-1185">Reference proteome</keyword>
<evidence type="ECO:0000313" key="6">
    <source>
        <dbReference type="EMBL" id="QUX30346.1"/>
    </source>
</evidence>
<feature type="domain" description="Carboxyltransferase" evidence="5">
    <location>
        <begin position="49"/>
        <end position="308"/>
    </location>
</feature>